<dbReference type="Gene3D" id="2.60.40.1240">
    <property type="match status" value="1"/>
</dbReference>
<feature type="compositionally biased region" description="Low complexity" evidence="2">
    <location>
        <begin position="70"/>
        <end position="80"/>
    </location>
</feature>
<dbReference type="InterPro" id="IPR029050">
    <property type="entry name" value="Immunoprotect_excell_Ig-like"/>
</dbReference>
<feature type="region of interest" description="Disordered" evidence="2">
    <location>
        <begin position="40"/>
        <end position="80"/>
    </location>
</feature>
<keyword evidence="5" id="KW-1185">Reference proteome</keyword>
<keyword evidence="1" id="KW-0732">Signal</keyword>
<accession>A0ABV5PY49</accession>
<feature type="compositionally biased region" description="Polar residues" evidence="2">
    <location>
        <begin position="46"/>
        <end position="55"/>
    </location>
</feature>
<organism evidence="4 5">
    <name type="scientific">Nonomuraea roseola</name>
    <dbReference type="NCBI Taxonomy" id="46179"/>
    <lineage>
        <taxon>Bacteria</taxon>
        <taxon>Bacillati</taxon>
        <taxon>Actinomycetota</taxon>
        <taxon>Actinomycetes</taxon>
        <taxon>Streptosporangiales</taxon>
        <taxon>Streptosporangiaceae</taxon>
        <taxon>Nonomuraea</taxon>
    </lineage>
</organism>
<gene>
    <name evidence="4" type="ORF">ACFFRN_12400</name>
</gene>
<dbReference type="Pfam" id="PF11611">
    <property type="entry name" value="DUF4352"/>
    <property type="match status" value="1"/>
</dbReference>
<comment type="caution">
    <text evidence="4">The sequence shown here is derived from an EMBL/GenBank/DDBJ whole genome shotgun (WGS) entry which is preliminary data.</text>
</comment>
<protein>
    <submittedName>
        <fullName evidence="4">DUF4352 domain-containing protein</fullName>
    </submittedName>
</protein>
<dbReference type="EMBL" id="JBHMCE010000004">
    <property type="protein sequence ID" value="MFB9527416.1"/>
    <property type="molecule type" value="Genomic_DNA"/>
</dbReference>
<dbReference type="InterPro" id="IPR029051">
    <property type="entry name" value="DUF4352"/>
</dbReference>
<evidence type="ECO:0000313" key="5">
    <source>
        <dbReference type="Proteomes" id="UP001589646"/>
    </source>
</evidence>
<sequence>MIVLLAVGLPLLLLAGCAAVVITIGGNADRVVTTADEPKARVDLSAPSQQPTLATQAAPETGATDPAGVPTSSPPSQAAAARVGEAITLAGRDPGLQVAVTVNQVFATATSANSFLKPKTGYRYAAVQVTLNPTGQAVYSDAPSNGARLIDSEGQQYDSTVSQVSEGPSLGGSVTVSPGDSRKGVIVFEVPEKAVLVKFQFALNSGFADQKGEWLLN</sequence>
<proteinExistence type="predicted"/>
<feature type="domain" description="DUF4352" evidence="3">
    <location>
        <begin position="98"/>
        <end position="202"/>
    </location>
</feature>
<evidence type="ECO:0000256" key="2">
    <source>
        <dbReference type="SAM" id="MobiDB-lite"/>
    </source>
</evidence>
<reference evidence="4 5" key="1">
    <citation type="submission" date="2024-09" db="EMBL/GenBank/DDBJ databases">
        <authorList>
            <person name="Sun Q."/>
            <person name="Mori K."/>
        </authorList>
    </citation>
    <scope>NUCLEOTIDE SEQUENCE [LARGE SCALE GENOMIC DNA]</scope>
    <source>
        <strain evidence="4 5">JCM 3323</strain>
    </source>
</reference>
<evidence type="ECO:0000256" key="1">
    <source>
        <dbReference type="ARBA" id="ARBA00022729"/>
    </source>
</evidence>
<evidence type="ECO:0000313" key="4">
    <source>
        <dbReference type="EMBL" id="MFB9527416.1"/>
    </source>
</evidence>
<dbReference type="Proteomes" id="UP001589646">
    <property type="component" value="Unassembled WGS sequence"/>
</dbReference>
<evidence type="ECO:0000259" key="3">
    <source>
        <dbReference type="Pfam" id="PF11611"/>
    </source>
</evidence>
<name>A0ABV5PY49_9ACTN</name>